<evidence type="ECO:0000313" key="8">
    <source>
        <dbReference type="Proteomes" id="UP000694920"/>
    </source>
</evidence>
<keyword evidence="1 3" id="KW-0863">Zinc-finger</keyword>
<dbReference type="SMART" id="SM00333">
    <property type="entry name" value="TUDOR"/>
    <property type="match status" value="5"/>
</dbReference>
<dbReference type="PANTHER" id="PTHR16442:SF1">
    <property type="entry name" value="RING FINGER PROTEIN 17"/>
    <property type="match status" value="1"/>
</dbReference>
<dbReference type="CDD" id="cd20379">
    <property type="entry name" value="Tudor_dTUD-like"/>
    <property type="match status" value="1"/>
</dbReference>
<dbReference type="RefSeq" id="XP_015605922.1">
    <property type="nucleotide sequence ID" value="XM_015750436.2"/>
</dbReference>
<dbReference type="PROSITE" id="PS50119">
    <property type="entry name" value="ZF_BBOX"/>
    <property type="match status" value="1"/>
</dbReference>
<dbReference type="FunFam" id="2.30.30.140:FF:000018">
    <property type="entry name" value="Serine/threonine-protein kinase 31"/>
    <property type="match status" value="1"/>
</dbReference>
<evidence type="ECO:0000256" key="1">
    <source>
        <dbReference type="ARBA" id="ARBA00022771"/>
    </source>
</evidence>
<reference evidence="9" key="1">
    <citation type="submission" date="2025-08" db="UniProtKB">
        <authorList>
            <consortium name="RefSeq"/>
        </authorList>
    </citation>
    <scope>IDENTIFICATION</scope>
</reference>
<dbReference type="Proteomes" id="UP000694920">
    <property type="component" value="Unplaced"/>
</dbReference>
<dbReference type="CTD" id="42236"/>
<dbReference type="SUPFAM" id="SSF57845">
    <property type="entry name" value="B-box zinc-binding domain"/>
    <property type="match status" value="1"/>
</dbReference>
<dbReference type="PANTHER" id="PTHR16442">
    <property type="entry name" value="RING FINGER PROTEIN 17"/>
    <property type="match status" value="1"/>
</dbReference>
<protein>
    <submittedName>
        <fullName evidence="9">RING finger protein 17 isoform X1</fullName>
    </submittedName>
</protein>
<accession>A0AAJ7FSE3</accession>
<dbReference type="Pfam" id="PF00567">
    <property type="entry name" value="TUDOR"/>
    <property type="match status" value="5"/>
</dbReference>
<keyword evidence="4" id="KW-0175">Coiled coil</keyword>
<dbReference type="PROSITE" id="PS50304">
    <property type="entry name" value="TUDOR"/>
    <property type="match status" value="4"/>
</dbReference>
<feature type="domain" description="Tudor" evidence="7">
    <location>
        <begin position="718"/>
        <end position="776"/>
    </location>
</feature>
<dbReference type="InterPro" id="IPR001841">
    <property type="entry name" value="Znf_RING"/>
</dbReference>
<evidence type="ECO:0000259" key="7">
    <source>
        <dbReference type="PROSITE" id="PS50304"/>
    </source>
</evidence>
<proteinExistence type="predicted"/>
<dbReference type="CDD" id="cd19757">
    <property type="entry name" value="Bbox1"/>
    <property type="match status" value="1"/>
</dbReference>
<dbReference type="KEGG" id="ccin:107272851"/>
<sequence length="1692" mass="193002">MKMKRFNKQEVHKHKLIFPTAKRRNISCVQCKHPFFVRDFCQLQGSLVPLLLSCGHPICEKCSELNVNKICPLCKIVEEKETKSNLQLNAYVMGLIGFGHGCSSNDDDPDITFQHPVGSRHRQTQDQGHCCECGMQAACRCQDCSVLYCELCYTKIHGRALQNHHKIILPQTTKLNFTSITIFCSDHSSEYLEYYCTECNKSICPHCAVNSHNGHKIIKQEDKNAELLAEFTKAQDKVAETMQRVHQVQKKLKSAQVFPDVLQNSAGVEASINQHFCLLHGVLQNVEKELVDKLYGQRHRLRRNLKEIENELEMQEDVLHSWLLMAASVKESLDKVNLKKVIEQLHDVADVPCHLIQDPISEEDTISLKIDESIIKAIKTHCQIHVPQTASFKLSTVKHLPDDYQIEPVNQEEVQKIISITEPFKKGPPAVKKKIVPVQKSKSNSSELTKGSCLVAKATYIKDPTSFYVMPMSNSHLHSEVRKNIQIMKLADIDGNNLTVSKLYAVQSLKDQNWNRGRLVNINIKQEDFTTCDIYFIDYGNTEKNVPVSNIQELSPRLLAIPPLVIKCALFDIVPKDGLSWHHDARNEMYRIIKGVDRMVNIHIVDVVGDTYQVEMCTNPSSDGTESVSIRDFLLFLGFGNMISRQTLQKTNPQSIRKYYSEDLPLEKYHTVICKCVLSPQLFYVQKADKNIQYLEKLKDSMTNFFETEGAIKGIIHIPSVGMPCAAPYTDKKWYRCRVCSIPGDKIVEVFYVDYGYTRAMRYDVIRKIPSQFMTCATQAIQVSLKDIESLNEEQNTSVVNYMKQHLCNTRINLIALGKTQYSYEVVIFVNGGVNFKDIIAAHLMEKPFVGTTQANENGPKVCKKRRKKQQHALESQKALLQAVAPNNETLPVAECDSNPFTLAVDVVLVESPDSIYLTDSVLHQEYLKVQEEMQHYYNKTRTIPEEVWKEGSSAVVYSALDKRYCRVKILNIMSDDTAEVFFYDLGIREVVPIENLDVLHPKFEKTPSNVFKAKLFGILPCGGTDTWPSYSCTKLKEVIEANQTNKFYIEKMANSDKDDTVLVDLYIKQCKTDGPFAATKTILSSVTEMLIEEGVVLPDREKMGRKKKVLAVEFRKELRQKQDTTDIPDIEWLLGNVHNICLSNDNSRSNSPGCTEDSCLTSRKNVPLPPKMASWLPAVPIQEDEFIGIASYVDYEGAIYLHSKKQNKKTLKFIENTLKKEYEDFSLKSYDRMWTVGDICIAQYHDNKMWYRGVVKKLLPNDIIQVMFVDYGNVEDCEIGTLTKRVILGHIPIQCTKCYVDSLKPNKVDGKWETDDLDRIHALTVDNELKVKIIKRYPDYNIISINLLHPKRKDLISYLVNDLHVDINTNKSISVESSESKSNCENLDITDDVAVQQIIMDSPIDEHEKCSMDSSNSDDVSDVVILGTDSGSSDSSTNIRMEQLEALSWMNMNCSQEQHNDFFVASTPQDESLNNSVPQYESLTIPQSLTTVPLRVVYVAEFPVFFAHINTTTKELRKPLDAYVNMHETMQTEAKEQPILQDVEPNIPCCTKWNEEWYRCLIIDCKSTNNSEDDTVKVRFVDFGNEDYIIPLMLHSLKEEWLQIPIVCFKFRVCNIEPISPSPKQLCAAFSTALENKIVIAKILDQYDDTYDIELYMDAECQKPFGFESIMGDGLIRNKSKIITEDKAKAD</sequence>
<keyword evidence="2" id="KW-0862">Zinc</keyword>
<dbReference type="InterPro" id="IPR035437">
    <property type="entry name" value="SNase_OB-fold_sf"/>
</dbReference>
<dbReference type="PROSITE" id="PS50089">
    <property type="entry name" value="ZF_RING_2"/>
    <property type="match status" value="1"/>
</dbReference>
<dbReference type="GO" id="GO:0008270">
    <property type="term" value="F:zinc ion binding"/>
    <property type="evidence" value="ECO:0007669"/>
    <property type="project" value="UniProtKB-KW"/>
</dbReference>
<keyword evidence="8" id="KW-1185">Reference proteome</keyword>
<name>A0AAJ7FSE3_CEPCN</name>
<dbReference type="GeneID" id="107272851"/>
<dbReference type="InterPro" id="IPR000315">
    <property type="entry name" value="Znf_B-box"/>
</dbReference>
<gene>
    <name evidence="9" type="primary">LOC107272851</name>
</gene>
<feature type="domain" description="RING-type" evidence="5">
    <location>
        <begin position="28"/>
        <end position="75"/>
    </location>
</feature>
<evidence type="ECO:0000313" key="9">
    <source>
        <dbReference type="RefSeq" id="XP_015605922.1"/>
    </source>
</evidence>
<dbReference type="SUPFAM" id="SSF63748">
    <property type="entry name" value="Tudor/PWWP/MBT"/>
    <property type="match status" value="5"/>
</dbReference>
<dbReference type="InterPro" id="IPR002999">
    <property type="entry name" value="Tudor"/>
</dbReference>
<evidence type="ECO:0000259" key="5">
    <source>
        <dbReference type="PROSITE" id="PS50089"/>
    </source>
</evidence>
<dbReference type="GO" id="GO:0005737">
    <property type="term" value="C:cytoplasm"/>
    <property type="evidence" value="ECO:0007669"/>
    <property type="project" value="UniProtKB-ARBA"/>
</dbReference>
<evidence type="ECO:0000259" key="6">
    <source>
        <dbReference type="PROSITE" id="PS50119"/>
    </source>
</evidence>
<evidence type="ECO:0000256" key="2">
    <source>
        <dbReference type="ARBA" id="ARBA00022833"/>
    </source>
</evidence>
<organism evidence="8 9">
    <name type="scientific">Cephus cinctus</name>
    <name type="common">Wheat stem sawfly</name>
    <dbReference type="NCBI Taxonomy" id="211228"/>
    <lineage>
        <taxon>Eukaryota</taxon>
        <taxon>Metazoa</taxon>
        <taxon>Ecdysozoa</taxon>
        <taxon>Arthropoda</taxon>
        <taxon>Hexapoda</taxon>
        <taxon>Insecta</taxon>
        <taxon>Pterygota</taxon>
        <taxon>Neoptera</taxon>
        <taxon>Endopterygota</taxon>
        <taxon>Hymenoptera</taxon>
        <taxon>Cephoidea</taxon>
        <taxon>Cephidae</taxon>
        <taxon>Cephus</taxon>
    </lineage>
</organism>
<evidence type="ECO:0000256" key="3">
    <source>
        <dbReference type="PROSITE-ProRule" id="PRU00024"/>
    </source>
</evidence>
<dbReference type="Gene3D" id="2.30.30.140">
    <property type="match status" value="5"/>
</dbReference>
<feature type="domain" description="Tudor" evidence="7">
    <location>
        <begin position="1234"/>
        <end position="1293"/>
    </location>
</feature>
<dbReference type="Gene3D" id="3.30.160.60">
    <property type="entry name" value="Classic Zinc Finger"/>
    <property type="match status" value="1"/>
</dbReference>
<keyword evidence="1 3" id="KW-0479">Metal-binding</keyword>
<feature type="domain" description="Tudor" evidence="7">
    <location>
        <begin position="1543"/>
        <end position="1605"/>
    </location>
</feature>
<evidence type="ECO:0000256" key="4">
    <source>
        <dbReference type="SAM" id="Coils"/>
    </source>
</evidence>
<dbReference type="Pfam" id="PF00643">
    <property type="entry name" value="zf-B_box"/>
    <property type="match status" value="1"/>
</dbReference>
<dbReference type="CDD" id="cd19756">
    <property type="entry name" value="Bbox2"/>
    <property type="match status" value="1"/>
</dbReference>
<feature type="coiled-coil region" evidence="4">
    <location>
        <begin position="291"/>
        <end position="318"/>
    </location>
</feature>
<feature type="coiled-coil region" evidence="4">
    <location>
        <begin position="217"/>
        <end position="244"/>
    </location>
</feature>
<dbReference type="Gene3D" id="2.40.50.90">
    <property type="match status" value="4"/>
</dbReference>
<feature type="domain" description="Tudor" evidence="7">
    <location>
        <begin position="948"/>
        <end position="1007"/>
    </location>
</feature>
<feature type="domain" description="B box-type" evidence="6">
    <location>
        <begin position="179"/>
        <end position="220"/>
    </location>
</feature>